<organism evidence="5 8">
    <name type="scientific">Acidovorax delafieldii</name>
    <name type="common">Pseudomonas delafieldii</name>
    <dbReference type="NCBI Taxonomy" id="47920"/>
    <lineage>
        <taxon>Bacteria</taxon>
        <taxon>Pseudomonadati</taxon>
        <taxon>Pseudomonadota</taxon>
        <taxon>Betaproteobacteria</taxon>
        <taxon>Burkholderiales</taxon>
        <taxon>Comamonadaceae</taxon>
        <taxon>Acidovorax</taxon>
    </lineage>
</organism>
<dbReference type="InterPro" id="IPR050204">
    <property type="entry name" value="AraC_XylS_family_regulators"/>
</dbReference>
<dbReference type="PANTHER" id="PTHR46796">
    <property type="entry name" value="HTH-TYPE TRANSCRIPTIONAL ACTIVATOR RHAS-RELATED"/>
    <property type="match status" value="1"/>
</dbReference>
<dbReference type="Gene3D" id="1.10.10.60">
    <property type="entry name" value="Homeodomain-like"/>
    <property type="match status" value="1"/>
</dbReference>
<dbReference type="Proteomes" id="UP001253458">
    <property type="component" value="Unassembled WGS sequence"/>
</dbReference>
<dbReference type="EMBL" id="JAVDTL010000001">
    <property type="protein sequence ID" value="MDR6765433.1"/>
    <property type="molecule type" value="Genomic_DNA"/>
</dbReference>
<evidence type="ECO:0000259" key="4">
    <source>
        <dbReference type="PROSITE" id="PS01124"/>
    </source>
</evidence>
<keyword evidence="3" id="KW-0804">Transcription</keyword>
<evidence type="ECO:0000256" key="3">
    <source>
        <dbReference type="ARBA" id="ARBA00023163"/>
    </source>
</evidence>
<feature type="domain" description="HTH araC/xylS-type" evidence="4">
    <location>
        <begin position="147"/>
        <end position="237"/>
    </location>
</feature>
<dbReference type="Proteomes" id="UP001249076">
    <property type="component" value="Unassembled WGS sequence"/>
</dbReference>
<dbReference type="Pfam" id="PF02311">
    <property type="entry name" value="AraC_binding"/>
    <property type="match status" value="1"/>
</dbReference>
<evidence type="ECO:0000313" key="8">
    <source>
        <dbReference type="Proteomes" id="UP001253458"/>
    </source>
</evidence>
<keyword evidence="2 5" id="KW-0238">DNA-binding</keyword>
<dbReference type="SMART" id="SM00342">
    <property type="entry name" value="HTH_ARAC"/>
    <property type="match status" value="1"/>
</dbReference>
<dbReference type="EMBL" id="JAVDTS010000001">
    <property type="protein sequence ID" value="MDR6835871.1"/>
    <property type="molecule type" value="Genomic_DNA"/>
</dbReference>
<dbReference type="GO" id="GO:0043565">
    <property type="term" value="F:sequence-specific DNA binding"/>
    <property type="evidence" value="ECO:0007669"/>
    <property type="project" value="InterPro"/>
</dbReference>
<dbReference type="PROSITE" id="PS01124">
    <property type="entry name" value="HTH_ARAC_FAMILY_2"/>
    <property type="match status" value="1"/>
</dbReference>
<comment type="caution">
    <text evidence="5">The sequence shown here is derived from an EMBL/GenBank/DDBJ whole genome shotgun (WGS) entry which is preliminary data.</text>
</comment>
<sequence>MGPNGLLSLRHYGASPGSHSHDHFQILLGLSGALDLEVAGRGVRVEPGGGCVIAPGDRHDFESTRGSVCLVLDSAHADWAQCASPRRATTPPADALPLAHYLASALRQGRPLAQAHGPALLLEAWLTSARADASAHGPTRGRTIDWAALQQWAAQQWHRELTVADLAAQAHLSPSQFAARCRDDQGMGAMAWLRGLRLAQARVLRSAGMAVAEVAQRTGYRSPSALTAALRRAEHNA</sequence>
<dbReference type="SUPFAM" id="SSF51182">
    <property type="entry name" value="RmlC-like cupins"/>
    <property type="match status" value="1"/>
</dbReference>
<dbReference type="AlphaFoldDB" id="A0AAJ2BSM8"/>
<keyword evidence="7" id="KW-1185">Reference proteome</keyword>
<dbReference type="InterPro" id="IPR018060">
    <property type="entry name" value="HTH_AraC"/>
</dbReference>
<dbReference type="InterPro" id="IPR003313">
    <property type="entry name" value="AraC-bd"/>
</dbReference>
<dbReference type="RefSeq" id="WP_209816482.1">
    <property type="nucleotide sequence ID" value="NZ_JAVDTL010000001.1"/>
</dbReference>
<dbReference type="Pfam" id="PF12833">
    <property type="entry name" value="HTH_18"/>
    <property type="match status" value="1"/>
</dbReference>
<dbReference type="Gene3D" id="2.60.120.10">
    <property type="entry name" value="Jelly Rolls"/>
    <property type="match status" value="1"/>
</dbReference>
<evidence type="ECO:0000256" key="2">
    <source>
        <dbReference type="ARBA" id="ARBA00023125"/>
    </source>
</evidence>
<accession>A0AAJ2BSM8</accession>
<name>A0AAJ2BSM8_ACIDE</name>
<dbReference type="InterPro" id="IPR014710">
    <property type="entry name" value="RmlC-like_jellyroll"/>
</dbReference>
<protein>
    <submittedName>
        <fullName evidence="5">AraC-like DNA-binding protein</fullName>
    </submittedName>
</protein>
<proteinExistence type="predicted"/>
<dbReference type="PANTHER" id="PTHR46796:SF10">
    <property type="entry name" value="TRANSCRIPTIONAL ACTIVATOR FEAR"/>
    <property type="match status" value="1"/>
</dbReference>
<dbReference type="InterPro" id="IPR011051">
    <property type="entry name" value="RmlC_Cupin_sf"/>
</dbReference>
<evidence type="ECO:0000313" key="7">
    <source>
        <dbReference type="Proteomes" id="UP001249076"/>
    </source>
</evidence>
<dbReference type="GO" id="GO:0003700">
    <property type="term" value="F:DNA-binding transcription factor activity"/>
    <property type="evidence" value="ECO:0007669"/>
    <property type="project" value="InterPro"/>
</dbReference>
<gene>
    <name evidence="5" type="ORF">J2W88_000691</name>
    <name evidence="6" type="ORF">J2W93_000692</name>
</gene>
<keyword evidence="1" id="KW-0805">Transcription regulation</keyword>
<evidence type="ECO:0000256" key="1">
    <source>
        <dbReference type="ARBA" id="ARBA00023015"/>
    </source>
</evidence>
<evidence type="ECO:0000313" key="6">
    <source>
        <dbReference type="EMBL" id="MDR6835871.1"/>
    </source>
</evidence>
<evidence type="ECO:0000313" key="5">
    <source>
        <dbReference type="EMBL" id="MDR6765433.1"/>
    </source>
</evidence>
<reference evidence="5 7" key="1">
    <citation type="submission" date="2023-07" db="EMBL/GenBank/DDBJ databases">
        <title>Sorghum-associated microbial communities from plants grown in Nebraska, USA.</title>
        <authorList>
            <person name="Schachtman D."/>
        </authorList>
    </citation>
    <scope>NUCLEOTIDE SEQUENCE</scope>
    <source>
        <strain evidence="6 7">BE105</strain>
        <strain evidence="5">BE69</strain>
    </source>
</reference>